<evidence type="ECO:0000313" key="2">
    <source>
        <dbReference type="EMBL" id="RMI36040.1"/>
    </source>
</evidence>
<accession>A0A3M2LGW3</accession>
<sequence>MAYLLGFLQTDGTYMRNGPGKGRISIELAARDINILNAFQRLVPYPTSITMRSRTTNFSKGVYTSAVWSLGVAEARHALEALGLPPGRKSAIIKPPNRPFSEPDYVRALIDADGSVGFTGKGLPFVSFTTASPQLIAYVCAKVFEVTGVRRTVRPNQRDSIYNLLLTCESAVRFAHWIYYEGCLALERKHLKAVEVIGWVRPPGMKRQTPRRSWTPREDRVALTLPIAEAARRLRRTESSVAVRRHRLRTGVVRVRDG</sequence>
<dbReference type="OrthoDB" id="3368368at2"/>
<gene>
    <name evidence="2" type="ORF">EBO15_39715</name>
</gene>
<dbReference type="GO" id="GO:0004519">
    <property type="term" value="F:endonuclease activity"/>
    <property type="evidence" value="ECO:0007669"/>
    <property type="project" value="InterPro"/>
</dbReference>
<dbReference type="InterPro" id="IPR004860">
    <property type="entry name" value="LAGLIDADG_dom"/>
</dbReference>
<dbReference type="Pfam" id="PF14528">
    <property type="entry name" value="LAGLIDADG_3"/>
    <property type="match status" value="1"/>
</dbReference>
<feature type="domain" description="Homing endonuclease LAGLIDADG" evidence="1">
    <location>
        <begin position="105"/>
        <end position="176"/>
    </location>
</feature>
<organism evidence="2 3">
    <name type="scientific">Actinomadura harenae</name>
    <dbReference type="NCBI Taxonomy" id="2483351"/>
    <lineage>
        <taxon>Bacteria</taxon>
        <taxon>Bacillati</taxon>
        <taxon>Actinomycetota</taxon>
        <taxon>Actinomycetes</taxon>
        <taxon>Streptosporangiales</taxon>
        <taxon>Thermomonosporaceae</taxon>
        <taxon>Actinomadura</taxon>
    </lineage>
</organism>
<dbReference type="AlphaFoldDB" id="A0A3M2LGW3"/>
<dbReference type="EMBL" id="RFFG01000151">
    <property type="protein sequence ID" value="RMI36040.1"/>
    <property type="molecule type" value="Genomic_DNA"/>
</dbReference>
<dbReference type="InterPro" id="IPR027434">
    <property type="entry name" value="Homing_endonucl"/>
</dbReference>
<comment type="caution">
    <text evidence="2">The sequence shown here is derived from an EMBL/GenBank/DDBJ whole genome shotgun (WGS) entry which is preliminary data.</text>
</comment>
<evidence type="ECO:0000259" key="1">
    <source>
        <dbReference type="Pfam" id="PF14528"/>
    </source>
</evidence>
<name>A0A3M2LGW3_9ACTN</name>
<dbReference type="Proteomes" id="UP000282674">
    <property type="component" value="Unassembled WGS sequence"/>
</dbReference>
<dbReference type="SUPFAM" id="SSF55608">
    <property type="entry name" value="Homing endonucleases"/>
    <property type="match status" value="1"/>
</dbReference>
<proteinExistence type="predicted"/>
<evidence type="ECO:0000313" key="3">
    <source>
        <dbReference type="Proteomes" id="UP000282674"/>
    </source>
</evidence>
<reference evidence="2 3" key="1">
    <citation type="submission" date="2018-10" db="EMBL/GenBank/DDBJ databases">
        <title>Isolation from soil.</title>
        <authorList>
            <person name="Hu J."/>
        </authorList>
    </citation>
    <scope>NUCLEOTIDE SEQUENCE [LARGE SCALE GENOMIC DNA]</scope>
    <source>
        <strain evidence="2 3">NEAU-Ht49</strain>
    </source>
</reference>
<dbReference type="RefSeq" id="WP_122199619.1">
    <property type="nucleotide sequence ID" value="NZ_JBHSKC010000037.1"/>
</dbReference>
<keyword evidence="3" id="KW-1185">Reference proteome</keyword>
<protein>
    <recommendedName>
        <fullName evidence="1">Homing endonuclease LAGLIDADG domain-containing protein</fullName>
    </recommendedName>
</protein>
<dbReference type="Gene3D" id="3.10.28.10">
    <property type="entry name" value="Homing endonucleases"/>
    <property type="match status" value="1"/>
</dbReference>